<keyword evidence="3" id="KW-1185">Reference proteome</keyword>
<evidence type="ECO:0000313" key="3">
    <source>
        <dbReference type="Proteomes" id="UP001497497"/>
    </source>
</evidence>
<feature type="chain" id="PRO_5043954358" evidence="1">
    <location>
        <begin position="23"/>
        <end position="530"/>
    </location>
</feature>
<proteinExistence type="predicted"/>
<dbReference type="EMBL" id="CAXITT010000275">
    <property type="protein sequence ID" value="CAL1537786.1"/>
    <property type="molecule type" value="Genomic_DNA"/>
</dbReference>
<accession>A0AAV2HWG8</accession>
<organism evidence="2 3">
    <name type="scientific">Lymnaea stagnalis</name>
    <name type="common">Great pond snail</name>
    <name type="synonym">Helix stagnalis</name>
    <dbReference type="NCBI Taxonomy" id="6523"/>
    <lineage>
        <taxon>Eukaryota</taxon>
        <taxon>Metazoa</taxon>
        <taxon>Spiralia</taxon>
        <taxon>Lophotrochozoa</taxon>
        <taxon>Mollusca</taxon>
        <taxon>Gastropoda</taxon>
        <taxon>Heterobranchia</taxon>
        <taxon>Euthyneura</taxon>
        <taxon>Panpulmonata</taxon>
        <taxon>Hygrophila</taxon>
        <taxon>Lymnaeoidea</taxon>
        <taxon>Lymnaeidae</taxon>
        <taxon>Lymnaea</taxon>
    </lineage>
</organism>
<gene>
    <name evidence="2" type="ORF">GSLYS_00011688001</name>
</gene>
<dbReference type="AlphaFoldDB" id="A0AAV2HWG8"/>
<evidence type="ECO:0000313" key="2">
    <source>
        <dbReference type="EMBL" id="CAL1537786.1"/>
    </source>
</evidence>
<name>A0AAV2HWG8_LYMST</name>
<keyword evidence="1" id="KW-0732">Signal</keyword>
<sequence length="530" mass="60882">MSHMMLLKSVLYISTLAGCVYGQANADVLPLGVCDQPWVPTFSHDYKGTTVHGSVAALQNHILKGFLVRVQFSTKEWLIAFDLDDFTFRGRHLCGSFHSILSDNGTHIDTDADWMPTLVCTNGEVSRLNYTSANWYSDVGTLDMELDGEVWWYTKPTHCNDNDEPLYSQFVDGSTASGSLTKLMRYAKWSELRASMRDRGYAFVLQNQKVFNDELITAQSLNHYSLRTTQNSVKYNEDPYYSWLAVWSTNGRRDVSRWYLSNTTMYKHNNDFVSLDWYGDECWRRVYSTDKYGFASYGTLDELMYMIKQGHRVRIYFDGFNLKANSVRVLKGLVVAQTIEEFGRRGNYPNFDAPFFNTKARAVYRLIHSTGLVKTYMYNIDNFALADKKVDTFPIDWLVDTRQWKKVLRTDAFGGITYGTTRDLEDAVTLSASVRLNIEQDELAGQFFTEADNVRINFFTTEIYAQALKHVSDQKVQTVDEYILQNDPFRWCLMVSSSGVVAMNARRLSSRAHLYDAVSPATNVTWFVNV</sequence>
<feature type="signal peptide" evidence="1">
    <location>
        <begin position="1"/>
        <end position="22"/>
    </location>
</feature>
<protein>
    <submittedName>
        <fullName evidence="2">Uncharacterized protein</fullName>
    </submittedName>
</protein>
<dbReference type="Proteomes" id="UP001497497">
    <property type="component" value="Unassembled WGS sequence"/>
</dbReference>
<evidence type="ECO:0000256" key="1">
    <source>
        <dbReference type="SAM" id="SignalP"/>
    </source>
</evidence>
<comment type="caution">
    <text evidence="2">The sequence shown here is derived from an EMBL/GenBank/DDBJ whole genome shotgun (WGS) entry which is preliminary data.</text>
</comment>
<reference evidence="2 3" key="1">
    <citation type="submission" date="2024-04" db="EMBL/GenBank/DDBJ databases">
        <authorList>
            <consortium name="Genoscope - CEA"/>
            <person name="William W."/>
        </authorList>
    </citation>
    <scope>NUCLEOTIDE SEQUENCE [LARGE SCALE GENOMIC DNA]</scope>
</reference>